<dbReference type="InterPro" id="IPR001608">
    <property type="entry name" value="Ala_racemase_N"/>
</dbReference>
<dbReference type="GO" id="GO:0030170">
    <property type="term" value="F:pyridoxal phosphate binding"/>
    <property type="evidence" value="ECO:0007669"/>
    <property type="project" value="UniProtKB-UniRule"/>
</dbReference>
<dbReference type="SUPFAM" id="SSF51419">
    <property type="entry name" value="PLP-binding barrel"/>
    <property type="match status" value="1"/>
</dbReference>
<name>A0A0E2BV01_9LEPT</name>
<evidence type="ECO:0000256" key="1">
    <source>
        <dbReference type="ARBA" id="ARBA00022898"/>
    </source>
</evidence>
<evidence type="ECO:0000259" key="5">
    <source>
        <dbReference type="Pfam" id="PF01168"/>
    </source>
</evidence>
<dbReference type="RefSeq" id="WP_004475854.1">
    <property type="nucleotide sequence ID" value="NZ_AHON02000013.1"/>
</dbReference>
<sequence length="222" mass="25293">MGIREYYQKIYAELQELRPENPPTLIVVSKFQSLEKVKEAFDAGVRHFGENRIQEGIEKFSEWLQDKDTSLVLHHIGPVQSGTLRKLFSGYSYAHGVGAIKTANELLSRAKKEQKNIRYFLQANLTGEDAKHGFERKELIEILKQKENLSNTYCKLEGLMVMGPSDGDPIKTKEVFRELSKIRKDYIPEAKLSMGMSGDYKIAIEEGSDFVRIGSAIFGERN</sequence>
<comment type="cofactor">
    <cofactor evidence="3">
        <name>pyridoxal 5'-phosphate</name>
        <dbReference type="ChEBI" id="CHEBI:597326"/>
    </cofactor>
</comment>
<evidence type="ECO:0000256" key="4">
    <source>
        <dbReference type="RuleBase" id="RU004514"/>
    </source>
</evidence>
<evidence type="ECO:0000313" key="7">
    <source>
        <dbReference type="Proteomes" id="UP000006329"/>
    </source>
</evidence>
<reference evidence="6" key="1">
    <citation type="submission" date="2012-10" db="EMBL/GenBank/DDBJ databases">
        <authorList>
            <person name="Harkins D.M."/>
            <person name="Durkin A.S."/>
            <person name="Brinkac L.M."/>
            <person name="Haft D.H."/>
            <person name="Selengut J.D."/>
            <person name="Sanka R."/>
            <person name="DePew J."/>
            <person name="Purushe J."/>
            <person name="Matthias M.A."/>
            <person name="Vinetz J.M."/>
            <person name="Sutton G.G."/>
            <person name="Nierman W.C."/>
            <person name="Fouts D.E."/>
        </authorList>
    </citation>
    <scope>NUCLEOTIDE SEQUENCE [LARGE SCALE GENOMIC DNA]</scope>
    <source>
        <strain evidence="6">MOR084</strain>
    </source>
</reference>
<accession>A0A0E2BV01</accession>
<keyword evidence="7" id="KW-1185">Reference proteome</keyword>
<evidence type="ECO:0000313" key="6">
    <source>
        <dbReference type="EMBL" id="EKO35368.1"/>
    </source>
</evidence>
<feature type="modified residue" description="N6-(pyridoxal phosphate)lysine" evidence="2 3">
    <location>
        <position position="30"/>
    </location>
</feature>
<feature type="domain" description="Alanine racemase N-terminal" evidence="5">
    <location>
        <begin position="25"/>
        <end position="221"/>
    </location>
</feature>
<comment type="similarity">
    <text evidence="2 4">Belongs to the pyridoxal phosphate-binding protein YggS/PROSC family.</text>
</comment>
<dbReference type="PANTHER" id="PTHR10146:SF14">
    <property type="entry name" value="PYRIDOXAL PHOSPHATE HOMEOSTASIS PROTEIN"/>
    <property type="match status" value="1"/>
</dbReference>
<keyword evidence="1 2" id="KW-0663">Pyridoxal phosphate</keyword>
<evidence type="ECO:0000256" key="3">
    <source>
        <dbReference type="PIRSR" id="PIRSR004848-1"/>
    </source>
</evidence>
<proteinExistence type="inferred from homology"/>
<dbReference type="NCBIfam" id="TIGR00044">
    <property type="entry name" value="YggS family pyridoxal phosphate-dependent enzyme"/>
    <property type="match status" value="1"/>
</dbReference>
<dbReference type="Pfam" id="PF01168">
    <property type="entry name" value="Ala_racemase_N"/>
    <property type="match status" value="1"/>
</dbReference>
<dbReference type="AlphaFoldDB" id="A0A0E2BV01"/>
<dbReference type="InterPro" id="IPR011078">
    <property type="entry name" value="PyrdxlP_homeostasis"/>
</dbReference>
<dbReference type="Gene3D" id="3.20.20.10">
    <property type="entry name" value="Alanine racemase"/>
    <property type="match status" value="1"/>
</dbReference>
<protein>
    <recommendedName>
        <fullName evidence="2">Pyridoxal phosphate homeostasis protein</fullName>
        <shortName evidence="2">PLP homeostasis protein</shortName>
    </recommendedName>
</protein>
<dbReference type="Proteomes" id="UP000006329">
    <property type="component" value="Unassembled WGS sequence"/>
</dbReference>
<organism evidence="6 7">
    <name type="scientific">Leptospira santarosai str. MOR084</name>
    <dbReference type="NCBI Taxonomy" id="1049984"/>
    <lineage>
        <taxon>Bacteria</taxon>
        <taxon>Pseudomonadati</taxon>
        <taxon>Spirochaetota</taxon>
        <taxon>Spirochaetia</taxon>
        <taxon>Leptospirales</taxon>
        <taxon>Leptospiraceae</taxon>
        <taxon>Leptospira</taxon>
    </lineage>
</organism>
<dbReference type="HAMAP" id="MF_02087">
    <property type="entry name" value="PLP_homeostasis"/>
    <property type="match status" value="1"/>
</dbReference>
<dbReference type="CDD" id="cd00635">
    <property type="entry name" value="PLPDE_III_YBL036c_like"/>
    <property type="match status" value="1"/>
</dbReference>
<dbReference type="FunFam" id="3.20.20.10:FF:000018">
    <property type="entry name" value="Pyridoxal phosphate homeostasis protein"/>
    <property type="match status" value="1"/>
</dbReference>
<gene>
    <name evidence="6" type="ORF">LEP1GSC179_1235</name>
</gene>
<evidence type="ECO:0000256" key="2">
    <source>
        <dbReference type="HAMAP-Rule" id="MF_02087"/>
    </source>
</evidence>
<dbReference type="EMBL" id="AHON02000013">
    <property type="protein sequence ID" value="EKO35368.1"/>
    <property type="molecule type" value="Genomic_DNA"/>
</dbReference>
<dbReference type="PIRSF" id="PIRSF004848">
    <property type="entry name" value="YBL036c_PLPDEIII"/>
    <property type="match status" value="1"/>
</dbReference>
<comment type="function">
    <text evidence="2">Pyridoxal 5'-phosphate (PLP)-binding protein, which is involved in PLP homeostasis.</text>
</comment>
<dbReference type="InterPro" id="IPR029066">
    <property type="entry name" value="PLP-binding_barrel"/>
</dbReference>
<comment type="caution">
    <text evidence="6">The sequence shown here is derived from an EMBL/GenBank/DDBJ whole genome shotgun (WGS) entry which is preliminary data.</text>
</comment>
<dbReference type="PANTHER" id="PTHR10146">
    <property type="entry name" value="PROLINE SYNTHETASE CO-TRANSCRIBED BACTERIAL HOMOLOG PROTEIN"/>
    <property type="match status" value="1"/>
</dbReference>